<dbReference type="Gene3D" id="3.40.50.720">
    <property type="entry name" value="NAD(P)-binding Rossmann-like Domain"/>
    <property type="match status" value="2"/>
</dbReference>
<evidence type="ECO:0000256" key="9">
    <source>
        <dbReference type="ARBA" id="ARBA00022832"/>
    </source>
</evidence>
<keyword evidence="13" id="KW-0444">Lipid biosynthesis</keyword>
<dbReference type="PROSITE" id="PS52004">
    <property type="entry name" value="KS3_2"/>
    <property type="match status" value="1"/>
</dbReference>
<dbReference type="InterPro" id="IPR047224">
    <property type="entry name" value="FAS_alpha_su_C"/>
</dbReference>
<dbReference type="InterPro" id="IPR026025">
    <property type="entry name" value="FAS_alpha_yeast"/>
</dbReference>
<dbReference type="OMA" id="SWNWVLQ"/>
<dbReference type="GO" id="GO:0008897">
    <property type="term" value="F:holo-[acyl-carrier-protein] synthase activity"/>
    <property type="evidence" value="ECO:0007669"/>
    <property type="project" value="InterPro"/>
</dbReference>
<dbReference type="InterPro" id="IPR041550">
    <property type="entry name" value="FASI_helical"/>
</dbReference>
<dbReference type="SUPFAM" id="SSF52151">
    <property type="entry name" value="FabD/lysophospholipase-like"/>
    <property type="match status" value="1"/>
</dbReference>
<feature type="coiled-coil region" evidence="20">
    <location>
        <begin position="1349"/>
        <end position="1398"/>
    </location>
</feature>
<dbReference type="EC" id="1.1.1.100" evidence="3"/>
<evidence type="ECO:0000256" key="3">
    <source>
        <dbReference type="ARBA" id="ARBA00012948"/>
    </source>
</evidence>
<evidence type="ECO:0000256" key="11">
    <source>
        <dbReference type="ARBA" id="ARBA00023002"/>
    </source>
</evidence>
<dbReference type="EC" id="2.3.1.41" evidence="4"/>
<feature type="region of interest" description="Disordered" evidence="21">
    <location>
        <begin position="102"/>
        <end position="148"/>
    </location>
</feature>
<feature type="region of interest" description="Disordered" evidence="21">
    <location>
        <begin position="1243"/>
        <end position="1265"/>
    </location>
</feature>
<protein>
    <recommendedName>
        <fullName evidence="5">Fatty acid synthase subunit alpha</fullName>
        <ecNumber evidence="3">1.1.1.100</ecNumber>
        <ecNumber evidence="4">2.3.1.41</ecNumber>
        <ecNumber evidence="2">2.3.1.86</ecNumber>
    </recommendedName>
</protein>
<keyword evidence="12" id="KW-0443">Lipid metabolism</keyword>
<dbReference type="GO" id="GO:0004321">
    <property type="term" value="F:fatty-acyl-CoA synthase activity"/>
    <property type="evidence" value="ECO:0007669"/>
    <property type="project" value="UniProtKB-EC"/>
</dbReference>
<dbReference type="Gene3D" id="6.10.250.1930">
    <property type="match status" value="1"/>
</dbReference>
<reference evidence="24" key="1">
    <citation type="journal article" date="2017" name="Genome Biol.">
        <title>Comparative genomics reveals high biological diversity and specific adaptations in the industrially and medically important fungal genus Aspergillus.</title>
        <authorList>
            <person name="de Vries R.P."/>
            <person name="Riley R."/>
            <person name="Wiebenga A."/>
            <person name="Aguilar-Osorio G."/>
            <person name="Amillis S."/>
            <person name="Uchima C.A."/>
            <person name="Anderluh G."/>
            <person name="Asadollahi M."/>
            <person name="Askin M."/>
            <person name="Barry K."/>
            <person name="Battaglia E."/>
            <person name="Bayram O."/>
            <person name="Benocci T."/>
            <person name="Braus-Stromeyer S.A."/>
            <person name="Caldana C."/>
            <person name="Canovas D."/>
            <person name="Cerqueira G.C."/>
            <person name="Chen F."/>
            <person name="Chen W."/>
            <person name="Choi C."/>
            <person name="Clum A."/>
            <person name="Dos Santos R.A."/>
            <person name="Damasio A.R."/>
            <person name="Diallinas G."/>
            <person name="Emri T."/>
            <person name="Fekete E."/>
            <person name="Flipphi M."/>
            <person name="Freyberg S."/>
            <person name="Gallo A."/>
            <person name="Gournas C."/>
            <person name="Habgood R."/>
            <person name="Hainaut M."/>
            <person name="Harispe M.L."/>
            <person name="Henrissat B."/>
            <person name="Hilden K.S."/>
            <person name="Hope R."/>
            <person name="Hossain A."/>
            <person name="Karabika E."/>
            <person name="Karaffa L."/>
            <person name="Karanyi Z."/>
            <person name="Krasevec N."/>
            <person name="Kuo A."/>
            <person name="Kusch H."/>
            <person name="LaButti K."/>
            <person name="Lagendijk E.L."/>
            <person name="Lapidus A."/>
            <person name="Levasseur A."/>
            <person name="Lindquist E."/>
            <person name="Lipzen A."/>
            <person name="Logrieco A.F."/>
            <person name="MacCabe A."/>
            <person name="Maekelae M.R."/>
            <person name="Malavazi I."/>
            <person name="Melin P."/>
            <person name="Meyer V."/>
            <person name="Mielnichuk N."/>
            <person name="Miskei M."/>
            <person name="Molnar A.P."/>
            <person name="Mule G."/>
            <person name="Ngan C.Y."/>
            <person name="Orejas M."/>
            <person name="Orosz E."/>
            <person name="Ouedraogo J.P."/>
            <person name="Overkamp K.M."/>
            <person name="Park H.-S."/>
            <person name="Perrone G."/>
            <person name="Piumi F."/>
            <person name="Punt P.J."/>
            <person name="Ram A.F."/>
            <person name="Ramon A."/>
            <person name="Rauscher S."/>
            <person name="Record E."/>
            <person name="Riano-Pachon D.M."/>
            <person name="Robert V."/>
            <person name="Roehrig J."/>
            <person name="Ruller R."/>
            <person name="Salamov A."/>
            <person name="Salih N.S."/>
            <person name="Samson R.A."/>
            <person name="Sandor E."/>
            <person name="Sanguinetti M."/>
            <person name="Schuetze T."/>
            <person name="Sepcic K."/>
            <person name="Shelest E."/>
            <person name="Sherlock G."/>
            <person name="Sophianopoulou V."/>
            <person name="Squina F.M."/>
            <person name="Sun H."/>
            <person name="Susca A."/>
            <person name="Todd R.B."/>
            <person name="Tsang A."/>
            <person name="Unkles S.E."/>
            <person name="van de Wiele N."/>
            <person name="van Rossen-Uffink D."/>
            <person name="Oliveira J.V."/>
            <person name="Vesth T.C."/>
            <person name="Visser J."/>
            <person name="Yu J.-H."/>
            <person name="Zhou M."/>
            <person name="Andersen M.R."/>
            <person name="Archer D.B."/>
            <person name="Baker S.E."/>
            <person name="Benoit I."/>
            <person name="Brakhage A.A."/>
            <person name="Braus G.H."/>
            <person name="Fischer R."/>
            <person name="Frisvad J.C."/>
            <person name="Goldman G.H."/>
            <person name="Houbraken J."/>
            <person name="Oakley B."/>
            <person name="Pocsi I."/>
            <person name="Scazzocchio C."/>
            <person name="Seiboth B."/>
            <person name="vanKuyk P.A."/>
            <person name="Wortman J."/>
            <person name="Dyer P.S."/>
            <person name="Grigoriev I.V."/>
        </authorList>
    </citation>
    <scope>NUCLEOTIDE SEQUENCE [LARGE SCALE GENOMIC DNA]</scope>
    <source>
        <strain evidence="24">CBS 101740 / IMI 381727 / IBT 21946</strain>
    </source>
</reference>
<keyword evidence="6 17" id="KW-0596">Phosphopantetheine</keyword>
<keyword evidence="7" id="KW-0597">Phosphoprotein</keyword>
<keyword evidence="20" id="KW-0175">Coiled coil</keyword>
<keyword evidence="14" id="KW-0511">Multifunctional enzyme</keyword>
<dbReference type="Gene3D" id="6.10.140.1410">
    <property type="match status" value="1"/>
</dbReference>
<feature type="domain" description="Ketosynthase family 3 (KS3)" evidence="22">
    <location>
        <begin position="1012"/>
        <end position="1551"/>
    </location>
</feature>
<keyword evidence="9" id="KW-0276">Fatty acid metabolism</keyword>
<evidence type="ECO:0000256" key="12">
    <source>
        <dbReference type="ARBA" id="ARBA00023098"/>
    </source>
</evidence>
<dbReference type="FunFam" id="3.30.70.2490:FF:000001">
    <property type="entry name" value="Fatty acid synthase subunit alpha"/>
    <property type="match status" value="1"/>
</dbReference>
<dbReference type="Gene3D" id="3.40.47.10">
    <property type="match status" value="1"/>
</dbReference>
<evidence type="ECO:0000256" key="13">
    <source>
        <dbReference type="ARBA" id="ARBA00023160"/>
    </source>
</evidence>
<dbReference type="InterPro" id="IPR050830">
    <property type="entry name" value="Fungal_FAS"/>
</dbReference>
<dbReference type="GO" id="GO:0004312">
    <property type="term" value="F:fatty acid synthase activity"/>
    <property type="evidence" value="ECO:0007669"/>
    <property type="project" value="InterPro"/>
</dbReference>
<comment type="similarity">
    <text evidence="1 17">Belongs to the thiolase-like superfamily. Fungal fatty acid synthetase subunit alpha family.</text>
</comment>
<dbReference type="GO" id="GO:0042759">
    <property type="term" value="P:long-chain fatty acid biosynthetic process"/>
    <property type="evidence" value="ECO:0007669"/>
    <property type="project" value="UniProtKB-UniRule"/>
</dbReference>
<evidence type="ECO:0000259" key="22">
    <source>
        <dbReference type="PROSITE" id="PS52004"/>
    </source>
</evidence>
<dbReference type="OrthoDB" id="4251012at2759"/>
<evidence type="ECO:0000256" key="17">
    <source>
        <dbReference type="PIRNR" id="PIRNR000454"/>
    </source>
</evidence>
<evidence type="ECO:0000256" key="2">
    <source>
        <dbReference type="ARBA" id="ARBA00012878"/>
    </source>
</evidence>
<dbReference type="InterPro" id="IPR014030">
    <property type="entry name" value="Ketoacyl_synth_N"/>
</dbReference>
<evidence type="ECO:0000256" key="4">
    <source>
        <dbReference type="ARBA" id="ARBA00013191"/>
    </source>
</evidence>
<evidence type="ECO:0000256" key="19">
    <source>
        <dbReference type="PIRSR" id="PIRSR000454-4"/>
    </source>
</evidence>
<dbReference type="Pfam" id="PF18314">
    <property type="entry name" value="FAS_I_H"/>
    <property type="match status" value="1"/>
</dbReference>
<keyword evidence="8 17" id="KW-0808">Transferase</keyword>
<dbReference type="PROSITE" id="PS00606">
    <property type="entry name" value="KS3_1"/>
    <property type="match status" value="1"/>
</dbReference>
<dbReference type="Pfam" id="PF02801">
    <property type="entry name" value="Ketoacyl-synt_C"/>
    <property type="match status" value="1"/>
</dbReference>
<keyword evidence="10" id="KW-0521">NADP</keyword>
<organism evidence="23 24">
    <name type="scientific">Aspergillus brasiliensis (strain CBS 101740 / IMI 381727 / IBT 21946)</name>
    <dbReference type="NCBI Taxonomy" id="767769"/>
    <lineage>
        <taxon>Eukaryota</taxon>
        <taxon>Fungi</taxon>
        <taxon>Dikarya</taxon>
        <taxon>Ascomycota</taxon>
        <taxon>Pezizomycotina</taxon>
        <taxon>Eurotiomycetes</taxon>
        <taxon>Eurotiomycetidae</taxon>
        <taxon>Eurotiales</taxon>
        <taxon>Aspergillaceae</taxon>
        <taxon>Aspergillus</taxon>
        <taxon>Aspergillus subgen. Circumdati</taxon>
    </lineage>
</organism>
<dbReference type="InterPro" id="IPR018201">
    <property type="entry name" value="Ketoacyl_synth_AS"/>
</dbReference>
<evidence type="ECO:0000256" key="16">
    <source>
        <dbReference type="ARBA" id="ARBA00048508"/>
    </source>
</evidence>
<dbReference type="GO" id="GO:0004315">
    <property type="term" value="F:3-oxoacyl-[acyl-carrier-protein] synthase activity"/>
    <property type="evidence" value="ECO:0007669"/>
    <property type="project" value="UniProtKB-EC"/>
</dbReference>
<proteinExistence type="inferred from homology"/>
<dbReference type="Pfam" id="PF00109">
    <property type="entry name" value="ketoacyl-synt"/>
    <property type="match status" value="1"/>
</dbReference>
<evidence type="ECO:0000256" key="14">
    <source>
        <dbReference type="ARBA" id="ARBA00023268"/>
    </source>
</evidence>
<dbReference type="InterPro" id="IPR016039">
    <property type="entry name" value="Thiolase-like"/>
</dbReference>
<dbReference type="RefSeq" id="XP_067476970.1">
    <property type="nucleotide sequence ID" value="XM_067621193.1"/>
</dbReference>
<dbReference type="InterPro" id="IPR016035">
    <property type="entry name" value="Acyl_Trfase/lysoPLipase"/>
</dbReference>
<feature type="modified residue" description="O-(pantetheine 4'-phosphoryl)serine" evidence="19">
    <location>
        <position position="190"/>
    </location>
</feature>
<dbReference type="GO" id="GO:0004316">
    <property type="term" value="F:3-oxoacyl-[acyl-carrier-protein] reductase (NADPH) activity"/>
    <property type="evidence" value="ECO:0007669"/>
    <property type="project" value="UniProtKB-EC"/>
</dbReference>
<dbReference type="PANTHER" id="PTHR10982:SF21">
    <property type="entry name" value="FATTY ACID SYNTHASE SUBUNIT BETA"/>
    <property type="match status" value="1"/>
</dbReference>
<dbReference type="EMBL" id="KV878688">
    <property type="protein sequence ID" value="OJJ69721.1"/>
    <property type="molecule type" value="Genomic_DNA"/>
</dbReference>
<dbReference type="Pfam" id="PF18325">
    <property type="entry name" value="Fas_alpha_ACP"/>
    <property type="match status" value="1"/>
</dbReference>
<accession>A0A1L9UDH0</accession>
<evidence type="ECO:0000256" key="21">
    <source>
        <dbReference type="SAM" id="MobiDB-lite"/>
    </source>
</evidence>
<dbReference type="SUPFAM" id="SSF51735">
    <property type="entry name" value="NAD(P)-binding Rossmann-fold domains"/>
    <property type="match status" value="1"/>
</dbReference>
<dbReference type="PANTHER" id="PTHR10982">
    <property type="entry name" value="MALONYL COA-ACYL CARRIER PROTEIN TRANSACYLASE"/>
    <property type="match status" value="1"/>
</dbReference>
<sequence>MASKDQMHPRVQRELAYVLLTELLAYQFASPVRWIETQDVVLQEQKVDRLVEIGPAETLLGMIKKTLAAKYQVHDAALAIQREIWSYKKNAREIYYESSDAEVTPTQTGKEASLPAAQPSHPPTPITPPKAAEQTATPQPVPVRQASSNIEDRPIAALDIIVALIAQKLKKSLQDIDLSQTIKKLVGGRSTLENEIVGDLGAEFGSIPDAPEDTPLSELSQSIEAQGSWKKGLGKTTQTLVNKMVSAKMPAGLGSGEVRTHLLNKWGLQTGRQDAVLLRAAVQQPAARLPDTSAAHAFLDEIVQQYAQDAKIDLSSAGATSDVAGASSGPVVVDQTAVKALAKTQDDRAQAMLEVYAKLLGVDLQAGHKASTKAAEVIAELQDELQLWIAEHGEVYGSGIKPMLSVAKVRRYDSFWNWALQDTVDLFHRILAGTIVLTGHEVETIIGRIARKSNPKLVQMLEYLETQCLKLRNPRAIHARDVLRQLRLACNPQLSGNQPLAAHRLIIDAPKTTIDSQGKIHYTEVPRASVDTTPPATLKSLGSQGWEARADLTSAFTATLRQTDHQCLSFSDAEVLVIGAGRDSIGTEIVRGLLRGGARVLVTTSSYSLATTRLYQQIYAEEGARGSQLVLLPFNQASQQDLESLVSYIYDPEKGLGWDLSHVVPFAAIPEGGRQIEDIDSKSELAHRIMLTNTIRLLGAIKKQKQARGFDSHPAQVILPLSPNHGIFGGDGLYPESKLALETLFNRWSSESWGTYLSICGAIIGWTRGTGLMSANNGVAEDIEKMGVRTFSQVEMAYYILVLMSPPIATECEVTPVQADLSGGMGHFPNFKETVDSIRQKQKETSEIREALAKEEAFERAALGKPLEEQPQEREQKAKLALEFPRLPDYQTEILPLAGQLRGMVDLDRVVVVTGFSEVGPYGNARTRWEMEAYGEFSLEGCIEMAWIMGLIKHHNGPLNGSPHYHGWIVTETKEAIRDIDVKKRFEEHILAHTGIRLIEPEINDGYDPYKKKFLQEVVLDEDMPPLKTSKETAEQLRLEHGDKVEVIPAGEEYTVRLLKGACLMIPKALRFDRAVAGQIPTGWDARTYGLSEDLASQVDPATLYALIGTVEALLSAGISDPFEIYKYLHVSEIGNCIGSGLGGVKALRKLHKDRFVEKQVQNDILQESFINTTAAWINMLLLSSTGPIRTPVGACATSIESLESGYETIVSGKAKMCLVGGFDDFSEDVSYEFAKMKATVSSEAEFEKGRDPSEMSRPAASTRAGFVESQGSGIQVITSAQLALDMGLPIQGVIAWVGTASDKIGRSVPAPGKGLLTNAREARHRVPSPMLDISYRRRRLNMSLQHIRERVDMEVDIAEAELADLKRSPSPYAQERIEEINERLRYVRREANIQEKDALNAFGNHFWKNDPEISPLRGALATWNLTINDLDVVSFHGTSTVLNEKNETNMISQQLQHLGRTKGNPALGIFQKYLTGHSKGAAGAWMLNGGLQVLNTGLVPGNRNADNIDAALQNDYLVYPSRSIQTTGVKAFSVTSFGFGQKGAQALGVHARYLFATLDQTTYDAYRARVEARQRRAQQHFGFGIAHNAVFSAKETPPYRTDQEFRVLLNPEARLTENGRGQMEYAE</sequence>
<evidence type="ECO:0000256" key="18">
    <source>
        <dbReference type="PIRSR" id="PIRSR000454-1"/>
    </source>
</evidence>
<dbReference type="SUPFAM" id="SSF53901">
    <property type="entry name" value="Thiolase-like"/>
    <property type="match status" value="2"/>
</dbReference>
<dbReference type="GO" id="GO:0044550">
    <property type="term" value="P:secondary metabolite biosynthetic process"/>
    <property type="evidence" value="ECO:0007669"/>
    <property type="project" value="UniProtKB-ARBA"/>
</dbReference>
<keyword evidence="24" id="KW-1185">Reference proteome</keyword>
<dbReference type="FunFam" id="3.90.25.70:FF:000001">
    <property type="entry name" value="Fatty acid synthase subunit alpha"/>
    <property type="match status" value="1"/>
</dbReference>
<evidence type="ECO:0000256" key="15">
    <source>
        <dbReference type="ARBA" id="ARBA00048237"/>
    </source>
</evidence>
<dbReference type="CDD" id="cd00828">
    <property type="entry name" value="elong_cond_enzymes"/>
    <property type="match status" value="1"/>
</dbReference>
<dbReference type="InterPro" id="IPR040899">
    <property type="entry name" value="Fas_alpha_ACP"/>
</dbReference>
<dbReference type="Gene3D" id="3.90.25.70">
    <property type="match status" value="1"/>
</dbReference>
<dbReference type="Proteomes" id="UP000184499">
    <property type="component" value="Unassembled WGS sequence"/>
</dbReference>
<evidence type="ECO:0000256" key="8">
    <source>
        <dbReference type="ARBA" id="ARBA00022679"/>
    </source>
</evidence>
<keyword evidence="13" id="KW-0275">Fatty acid biosynthesis</keyword>
<evidence type="ECO:0000256" key="20">
    <source>
        <dbReference type="SAM" id="Coils"/>
    </source>
</evidence>
<dbReference type="STRING" id="767769.A0A1L9UDH0"/>
<evidence type="ECO:0000256" key="6">
    <source>
        <dbReference type="ARBA" id="ARBA00022450"/>
    </source>
</evidence>
<dbReference type="InterPro" id="IPR014031">
    <property type="entry name" value="Ketoacyl_synth_C"/>
</dbReference>
<evidence type="ECO:0000256" key="7">
    <source>
        <dbReference type="ARBA" id="ARBA00022553"/>
    </source>
</evidence>
<dbReference type="EC" id="2.3.1.86" evidence="2"/>
<evidence type="ECO:0000256" key="10">
    <source>
        <dbReference type="ARBA" id="ARBA00022857"/>
    </source>
</evidence>
<comment type="catalytic activity">
    <reaction evidence="15">
        <text>acetyl-CoA + n malonyl-CoA + 2n NADPH + 4n H(+) = a long-chain-acyl-CoA + n CoA + n CO2 + 2n NADP(+).</text>
        <dbReference type="EC" id="2.3.1.86"/>
    </reaction>
</comment>
<dbReference type="InterPro" id="IPR020841">
    <property type="entry name" value="PKS_Beta-ketoAc_synthase_dom"/>
</dbReference>
<dbReference type="VEuPathDB" id="FungiDB:ASPBRDRAFT_198364"/>
<dbReference type="Gene3D" id="3.30.70.2490">
    <property type="match status" value="1"/>
</dbReference>
<feature type="compositionally biased region" description="Basic and acidic residues" evidence="21">
    <location>
        <begin position="1246"/>
        <end position="1255"/>
    </location>
</feature>
<comment type="catalytic activity">
    <reaction evidence="16">
        <text>a (3R)-hydroxyacyl-[ACP] + NADP(+) = a 3-oxoacyl-[ACP] + NADPH + H(+)</text>
        <dbReference type="Rhea" id="RHEA:17397"/>
        <dbReference type="Rhea" id="RHEA-COMP:9916"/>
        <dbReference type="Rhea" id="RHEA-COMP:9945"/>
        <dbReference type="ChEBI" id="CHEBI:15378"/>
        <dbReference type="ChEBI" id="CHEBI:57783"/>
        <dbReference type="ChEBI" id="CHEBI:58349"/>
        <dbReference type="ChEBI" id="CHEBI:78776"/>
        <dbReference type="ChEBI" id="CHEBI:78827"/>
        <dbReference type="EC" id="1.1.1.100"/>
    </reaction>
</comment>
<dbReference type="CDD" id="cd08950">
    <property type="entry name" value="KR_fFAS_SDR_c_like"/>
    <property type="match status" value="1"/>
</dbReference>
<dbReference type="InterPro" id="IPR036291">
    <property type="entry name" value="NAD(P)-bd_dom_sf"/>
</dbReference>
<feature type="active site" description="For beta-ketoacyl synthase activity" evidence="18">
    <location>
        <position position="1196"/>
    </location>
</feature>
<evidence type="ECO:0000313" key="24">
    <source>
        <dbReference type="Proteomes" id="UP000184499"/>
    </source>
</evidence>
<evidence type="ECO:0000256" key="5">
    <source>
        <dbReference type="ARBA" id="ARBA00014008"/>
    </source>
</evidence>
<evidence type="ECO:0000256" key="1">
    <source>
        <dbReference type="ARBA" id="ARBA00007485"/>
    </source>
</evidence>
<evidence type="ECO:0000313" key="23">
    <source>
        <dbReference type="EMBL" id="OJJ69721.1"/>
    </source>
</evidence>
<dbReference type="GO" id="GO:0005835">
    <property type="term" value="C:fatty acid synthase complex"/>
    <property type="evidence" value="ECO:0007669"/>
    <property type="project" value="InterPro"/>
</dbReference>
<gene>
    <name evidence="23" type="ORF">ASPBRDRAFT_198364</name>
</gene>
<name>A0A1L9UDH0_ASPBC</name>
<keyword evidence="11" id="KW-0560">Oxidoreductase</keyword>
<dbReference type="PIRSF" id="PIRSF000454">
    <property type="entry name" value="FAS_yeast_alpha"/>
    <property type="match status" value="1"/>
</dbReference>
<dbReference type="GeneID" id="93573681"/>